<dbReference type="InterPro" id="IPR029055">
    <property type="entry name" value="Ntn_hydrolases_N"/>
</dbReference>
<dbReference type="InterPro" id="IPR000246">
    <property type="entry name" value="Peptidase_T2"/>
</dbReference>
<name>A0A9P4JPN6_9PLEO</name>
<dbReference type="EMBL" id="ML993919">
    <property type="protein sequence ID" value="KAF2202920.1"/>
    <property type="molecule type" value="Genomic_DNA"/>
</dbReference>
<protein>
    <submittedName>
        <fullName evidence="4">N-terminal nucleophile aminohydrolase</fullName>
    </submittedName>
</protein>
<organism evidence="4 5">
    <name type="scientific">Delitschia confertaspora ATCC 74209</name>
    <dbReference type="NCBI Taxonomy" id="1513339"/>
    <lineage>
        <taxon>Eukaryota</taxon>
        <taxon>Fungi</taxon>
        <taxon>Dikarya</taxon>
        <taxon>Ascomycota</taxon>
        <taxon>Pezizomycotina</taxon>
        <taxon>Dothideomycetes</taxon>
        <taxon>Pleosporomycetidae</taxon>
        <taxon>Pleosporales</taxon>
        <taxon>Delitschiaceae</taxon>
        <taxon>Delitschia</taxon>
    </lineage>
</organism>
<dbReference type="CDD" id="cd04701">
    <property type="entry name" value="Asparaginase_2"/>
    <property type="match status" value="1"/>
</dbReference>
<reference evidence="4" key="1">
    <citation type="journal article" date="2020" name="Stud. Mycol.">
        <title>101 Dothideomycetes genomes: a test case for predicting lifestyles and emergence of pathogens.</title>
        <authorList>
            <person name="Haridas S."/>
            <person name="Albert R."/>
            <person name="Binder M."/>
            <person name="Bloem J."/>
            <person name="Labutti K."/>
            <person name="Salamov A."/>
            <person name="Andreopoulos B."/>
            <person name="Baker S."/>
            <person name="Barry K."/>
            <person name="Bills G."/>
            <person name="Bluhm B."/>
            <person name="Cannon C."/>
            <person name="Castanera R."/>
            <person name="Culley D."/>
            <person name="Daum C."/>
            <person name="Ezra D."/>
            <person name="Gonzalez J."/>
            <person name="Henrissat B."/>
            <person name="Kuo A."/>
            <person name="Liang C."/>
            <person name="Lipzen A."/>
            <person name="Lutzoni F."/>
            <person name="Magnuson J."/>
            <person name="Mondo S."/>
            <person name="Nolan M."/>
            <person name="Ohm R."/>
            <person name="Pangilinan J."/>
            <person name="Park H.-J."/>
            <person name="Ramirez L."/>
            <person name="Alfaro M."/>
            <person name="Sun H."/>
            <person name="Tritt A."/>
            <person name="Yoshinaga Y."/>
            <person name="Zwiers L.-H."/>
            <person name="Turgeon B."/>
            <person name="Goodwin S."/>
            <person name="Spatafora J."/>
            <person name="Crous P."/>
            <person name="Grigoriev I."/>
        </authorList>
    </citation>
    <scope>NUCLEOTIDE SEQUENCE</scope>
    <source>
        <strain evidence="4">ATCC 74209</strain>
    </source>
</reference>
<feature type="region of interest" description="Disordered" evidence="3">
    <location>
        <begin position="315"/>
        <end position="351"/>
    </location>
</feature>
<evidence type="ECO:0000256" key="3">
    <source>
        <dbReference type="SAM" id="MobiDB-lite"/>
    </source>
</evidence>
<evidence type="ECO:0000313" key="5">
    <source>
        <dbReference type="Proteomes" id="UP000799536"/>
    </source>
</evidence>
<feature type="active site" description="Nucleophile" evidence="1">
    <location>
        <position position="232"/>
    </location>
</feature>
<dbReference type="PANTHER" id="PTHR10188">
    <property type="entry name" value="L-ASPARAGINASE"/>
    <property type="match status" value="1"/>
</dbReference>
<feature type="site" description="Cleavage; by autolysis" evidence="2">
    <location>
        <begin position="231"/>
        <end position="232"/>
    </location>
</feature>
<dbReference type="GO" id="GO:0016787">
    <property type="term" value="F:hydrolase activity"/>
    <property type="evidence" value="ECO:0007669"/>
    <property type="project" value="InterPro"/>
</dbReference>
<dbReference type="Gene3D" id="3.60.20.30">
    <property type="entry name" value="(Glycosyl)asparaginase"/>
    <property type="match status" value="1"/>
</dbReference>
<dbReference type="PANTHER" id="PTHR10188:SF43">
    <property type="entry name" value="ASPARAGINASE (EUROFUNG)"/>
    <property type="match status" value="1"/>
</dbReference>
<dbReference type="Proteomes" id="UP000799536">
    <property type="component" value="Unassembled WGS sequence"/>
</dbReference>
<proteinExistence type="predicted"/>
<keyword evidence="5" id="KW-1185">Reference proteome</keyword>
<dbReference type="GO" id="GO:0005737">
    <property type="term" value="C:cytoplasm"/>
    <property type="evidence" value="ECO:0007669"/>
    <property type="project" value="TreeGrafter"/>
</dbReference>
<dbReference type="OrthoDB" id="2262349at2759"/>
<evidence type="ECO:0000256" key="1">
    <source>
        <dbReference type="PIRSR" id="PIRSR600246-1"/>
    </source>
</evidence>
<feature type="compositionally biased region" description="Polar residues" evidence="3">
    <location>
        <begin position="320"/>
        <end position="334"/>
    </location>
</feature>
<comment type="caution">
    <text evidence="4">The sequence shown here is derived from an EMBL/GenBank/DDBJ whole genome shotgun (WGS) entry which is preliminary data.</text>
</comment>
<evidence type="ECO:0000313" key="4">
    <source>
        <dbReference type="EMBL" id="KAF2202920.1"/>
    </source>
</evidence>
<dbReference type="Pfam" id="PF01112">
    <property type="entry name" value="Asparaginase_2"/>
    <property type="match status" value="1"/>
</dbReference>
<dbReference type="SUPFAM" id="SSF56235">
    <property type="entry name" value="N-terminal nucleophile aminohydrolases (Ntn hydrolases)"/>
    <property type="match status" value="1"/>
</dbReference>
<gene>
    <name evidence="4" type="ORF">GQ43DRAFT_439285</name>
</gene>
<evidence type="ECO:0000256" key="2">
    <source>
        <dbReference type="PIRSR" id="PIRSR600246-3"/>
    </source>
</evidence>
<sequence>METSSSAPLSRIKPRIIIHGGAGNITRTNLTTTAYSAYRKALLSILSNASDLLNKPGSTALDVATYAVSLLENEPLFNAGKGAVFTRAGTTELEASVMVTNGYRKRGVGCMLLQHVKNPIKLAREMLIRGESLDGGGAQGHCQLAGHSAERLAEEWGLEMVTPDYFYTQRRWDEHMKGLALEKQRKTSNPTPIAQFNDPFPYMPAVETKKLGRENVDGDAHWNGKDYLPQGTVGCVVLDSFGTICVATSTGGLTNKLPGRIGDTPTLGAGYWAEEWFEEILKPHSLRPQMLYQRSTSEHTLDKLSRGDFPSLISDCLPSSPRSTSPQIPTQSQHSNEKDTPPPLLRHAVGMSGTGNGDSFLRMAAVRTAAAVSRFSSPSLSLDIAVSLMAGPGGELQKSAGERWGVTGEGEGGIIGIELVENEGKVVWDFNCGGMFKAWIDENGVGRCTVFKEEK</sequence>
<accession>A0A9P4JPN6</accession>
<dbReference type="AlphaFoldDB" id="A0A9P4JPN6"/>